<dbReference type="GO" id="GO:0032875">
    <property type="term" value="P:regulation of DNA endoreduplication"/>
    <property type="evidence" value="ECO:0007669"/>
    <property type="project" value="UniProtKB-ARBA"/>
</dbReference>
<evidence type="ECO:0000256" key="3">
    <source>
        <dbReference type="ARBA" id="ARBA00023125"/>
    </source>
</evidence>
<feature type="compositionally biased region" description="Polar residues" evidence="6">
    <location>
        <begin position="304"/>
        <end position="322"/>
    </location>
</feature>
<dbReference type="InterPro" id="IPR001005">
    <property type="entry name" value="SANT/Myb"/>
</dbReference>
<dbReference type="GO" id="GO:0000981">
    <property type="term" value="F:DNA-binding transcription factor activity, RNA polymerase II-specific"/>
    <property type="evidence" value="ECO:0007669"/>
    <property type="project" value="TreeGrafter"/>
</dbReference>
<sequence length="425" mass="47862">MKKKGDNNGNESVNEAPKPKERHVVSWSKEEDDELREQIRLHGTENWAVIASKFKDKTARQCRRRWFTYLNSDFKKGGWSPEEDMLLCEAQRIFGNRWTEIAKVVSGRTDNAVKNRFTTLCRKKAKNDAFGANKENKKPFINLNNKRISFSSEVNINKLRRNHLSDLRDICSNGEQSRLAFNTTNQLERSPFSVISQNLPNFGTSLASNVNIKHATKDASMGKTEGVFLKKDDPKILALMQQAELLSSLALKVNSENSYESLENAWKVVQDFINENEGRVLKNQFSQMNIQVDDFKGLAKESTRTNVSPRSSLSKPSVVSEDSTGKSESIPCNAACSKDAVETCEEASANGRAMCEYSAEQCDSPLLVTPLFRMLASAIPSPKFSESERQFLVKTFGMDRVSPNPSTNNPSHHRPSCKRVLLHSL</sequence>
<evidence type="ECO:0000313" key="10">
    <source>
        <dbReference type="Proteomes" id="UP000249390"/>
    </source>
</evidence>
<protein>
    <submittedName>
        <fullName evidence="9">Uncharacterized protein</fullName>
    </submittedName>
</protein>
<evidence type="ECO:0000259" key="7">
    <source>
        <dbReference type="PROSITE" id="PS50090"/>
    </source>
</evidence>
<reference evidence="9 10" key="1">
    <citation type="submission" date="2018-06" db="EMBL/GenBank/DDBJ databases">
        <title>The Genome of Cuscuta australis (Dodder) Provides Insight into the Evolution of Plant Parasitism.</title>
        <authorList>
            <person name="Liu H."/>
        </authorList>
    </citation>
    <scope>NUCLEOTIDE SEQUENCE [LARGE SCALE GENOMIC DNA]</scope>
    <source>
        <strain evidence="10">cv. Yunnan</strain>
        <tissue evidence="9">Vines</tissue>
    </source>
</reference>
<organism evidence="9 10">
    <name type="scientific">Cuscuta australis</name>
    <dbReference type="NCBI Taxonomy" id="267555"/>
    <lineage>
        <taxon>Eukaryota</taxon>
        <taxon>Viridiplantae</taxon>
        <taxon>Streptophyta</taxon>
        <taxon>Embryophyta</taxon>
        <taxon>Tracheophyta</taxon>
        <taxon>Spermatophyta</taxon>
        <taxon>Magnoliopsida</taxon>
        <taxon>eudicotyledons</taxon>
        <taxon>Gunneridae</taxon>
        <taxon>Pentapetalae</taxon>
        <taxon>asterids</taxon>
        <taxon>lamiids</taxon>
        <taxon>Solanales</taxon>
        <taxon>Convolvulaceae</taxon>
        <taxon>Cuscuteae</taxon>
        <taxon>Cuscuta</taxon>
        <taxon>Cuscuta subgen. Grammica</taxon>
        <taxon>Cuscuta sect. Cleistogrammica</taxon>
    </lineage>
</organism>
<evidence type="ECO:0000256" key="1">
    <source>
        <dbReference type="ARBA" id="ARBA00004123"/>
    </source>
</evidence>
<feature type="domain" description="Myb-like" evidence="7">
    <location>
        <begin position="26"/>
        <end position="70"/>
    </location>
</feature>
<dbReference type="Pfam" id="PF13921">
    <property type="entry name" value="Myb_DNA-bind_6"/>
    <property type="match status" value="1"/>
</dbReference>
<evidence type="ECO:0000256" key="5">
    <source>
        <dbReference type="ARBA" id="ARBA00063045"/>
    </source>
</evidence>
<dbReference type="FunFam" id="1.10.10.60:FF:000355">
    <property type="entry name" value="Transcription factor MYB124"/>
    <property type="match status" value="1"/>
</dbReference>
<feature type="domain" description="HTH myb-type" evidence="8">
    <location>
        <begin position="71"/>
        <end position="125"/>
    </location>
</feature>
<dbReference type="CDD" id="cd00167">
    <property type="entry name" value="SANT"/>
    <property type="match status" value="2"/>
</dbReference>
<keyword evidence="10" id="KW-1185">Reference proteome</keyword>
<evidence type="ECO:0000256" key="6">
    <source>
        <dbReference type="SAM" id="MobiDB-lite"/>
    </source>
</evidence>
<feature type="domain" description="Myb-like" evidence="7">
    <location>
        <begin position="71"/>
        <end position="121"/>
    </location>
</feature>
<dbReference type="Gene3D" id="1.10.10.60">
    <property type="entry name" value="Homeodomain-like"/>
    <property type="match status" value="2"/>
</dbReference>
<dbReference type="InterPro" id="IPR050560">
    <property type="entry name" value="MYB_TF"/>
</dbReference>
<dbReference type="GO" id="GO:0010597">
    <property type="term" value="P:green leaf volatile biosynthetic process"/>
    <property type="evidence" value="ECO:0007669"/>
    <property type="project" value="UniProtKB-ARBA"/>
</dbReference>
<keyword evidence="3" id="KW-0238">DNA-binding</keyword>
<accession>A0A328E9H9</accession>
<dbReference type="GO" id="GO:1901002">
    <property type="term" value="P:positive regulation of response to salt stress"/>
    <property type="evidence" value="ECO:0007669"/>
    <property type="project" value="UniProtKB-ARBA"/>
</dbReference>
<proteinExistence type="predicted"/>
<dbReference type="GO" id="GO:0005634">
    <property type="term" value="C:nucleus"/>
    <property type="evidence" value="ECO:0007669"/>
    <property type="project" value="UniProtKB-SubCell"/>
</dbReference>
<dbReference type="AlphaFoldDB" id="A0A328E9H9"/>
<feature type="region of interest" description="Disordered" evidence="6">
    <location>
        <begin position="301"/>
        <end position="331"/>
    </location>
</feature>
<feature type="region of interest" description="Disordered" evidence="6">
    <location>
        <begin position="1"/>
        <end position="29"/>
    </location>
</feature>
<dbReference type="GO" id="GO:0033993">
    <property type="term" value="P:response to lipid"/>
    <property type="evidence" value="ECO:0007669"/>
    <property type="project" value="UniProtKB-ARBA"/>
</dbReference>
<dbReference type="GO" id="GO:0048364">
    <property type="term" value="P:root development"/>
    <property type="evidence" value="ECO:0007669"/>
    <property type="project" value="UniProtKB-ARBA"/>
</dbReference>
<comment type="caution">
    <text evidence="9">The sequence shown here is derived from an EMBL/GenBank/DDBJ whole genome shotgun (WGS) entry which is preliminary data.</text>
</comment>
<dbReference type="GO" id="GO:0009554">
    <property type="term" value="P:megasporogenesis"/>
    <property type="evidence" value="ECO:0007669"/>
    <property type="project" value="UniProtKB-ARBA"/>
</dbReference>
<dbReference type="Proteomes" id="UP000249390">
    <property type="component" value="Unassembled WGS sequence"/>
</dbReference>
<comment type="subcellular location">
    <subcellularLocation>
        <location evidence="1">Nucleus</location>
    </subcellularLocation>
</comment>
<dbReference type="EMBL" id="NQVE01000027">
    <property type="protein sequence ID" value="RAL53203.1"/>
    <property type="molecule type" value="Genomic_DNA"/>
</dbReference>
<dbReference type="GO" id="GO:1901333">
    <property type="term" value="P:positive regulation of lateral root development"/>
    <property type="evidence" value="ECO:0007669"/>
    <property type="project" value="UniProtKB-ARBA"/>
</dbReference>
<dbReference type="GO" id="GO:0010376">
    <property type="term" value="P:stomatal complex formation"/>
    <property type="evidence" value="ECO:0007669"/>
    <property type="project" value="UniProtKB-ARBA"/>
</dbReference>
<comment type="subunit">
    <text evidence="5">Interacts with RBR1.</text>
</comment>
<dbReference type="InterPro" id="IPR009057">
    <property type="entry name" value="Homeodomain-like_sf"/>
</dbReference>
<dbReference type="PROSITE" id="PS50090">
    <property type="entry name" value="MYB_LIKE"/>
    <property type="match status" value="2"/>
</dbReference>
<dbReference type="GO" id="GO:0010235">
    <property type="term" value="P:guard mother cell cytokinesis"/>
    <property type="evidence" value="ECO:0007669"/>
    <property type="project" value="UniProtKB-ARBA"/>
</dbReference>
<evidence type="ECO:0000313" key="9">
    <source>
        <dbReference type="EMBL" id="RAL53203.1"/>
    </source>
</evidence>
<dbReference type="PANTHER" id="PTHR45614">
    <property type="entry name" value="MYB PROTEIN-RELATED"/>
    <property type="match status" value="1"/>
</dbReference>
<dbReference type="GO" id="GO:1902806">
    <property type="term" value="P:regulation of cell cycle G1/S phase transition"/>
    <property type="evidence" value="ECO:0007669"/>
    <property type="project" value="UniProtKB-ARBA"/>
</dbReference>
<dbReference type="PROSITE" id="PS51294">
    <property type="entry name" value="HTH_MYB"/>
    <property type="match status" value="2"/>
</dbReference>
<dbReference type="InterPro" id="IPR017930">
    <property type="entry name" value="Myb_dom"/>
</dbReference>
<dbReference type="GO" id="GO:0010052">
    <property type="term" value="P:guard cell differentiation"/>
    <property type="evidence" value="ECO:0007669"/>
    <property type="project" value="UniProtKB-ARBA"/>
</dbReference>
<dbReference type="SMART" id="SM00717">
    <property type="entry name" value="SANT"/>
    <property type="match status" value="2"/>
</dbReference>
<evidence type="ECO:0000256" key="2">
    <source>
        <dbReference type="ARBA" id="ARBA00022737"/>
    </source>
</evidence>
<dbReference type="GO" id="GO:1902584">
    <property type="term" value="P:positive regulation of response to water deprivation"/>
    <property type="evidence" value="ECO:0007669"/>
    <property type="project" value="UniProtKB-ARBA"/>
</dbReference>
<dbReference type="GO" id="GO:0009629">
    <property type="term" value="P:response to gravity"/>
    <property type="evidence" value="ECO:0007669"/>
    <property type="project" value="UniProtKB-ARBA"/>
</dbReference>
<evidence type="ECO:0000256" key="4">
    <source>
        <dbReference type="ARBA" id="ARBA00023242"/>
    </source>
</evidence>
<dbReference type="GO" id="GO:0000978">
    <property type="term" value="F:RNA polymerase II cis-regulatory region sequence-specific DNA binding"/>
    <property type="evidence" value="ECO:0007669"/>
    <property type="project" value="TreeGrafter"/>
</dbReference>
<dbReference type="GO" id="GO:0010444">
    <property type="term" value="P:guard mother cell differentiation"/>
    <property type="evidence" value="ECO:0007669"/>
    <property type="project" value="UniProtKB-ARBA"/>
</dbReference>
<keyword evidence="2" id="KW-0677">Repeat</keyword>
<dbReference type="PANTHER" id="PTHR45614:SF76">
    <property type="entry name" value="TRANSCRIPTION FACTOR MYB124"/>
    <property type="match status" value="1"/>
</dbReference>
<dbReference type="SUPFAM" id="SSF46689">
    <property type="entry name" value="Homeodomain-like"/>
    <property type="match status" value="1"/>
</dbReference>
<feature type="domain" description="HTH myb-type" evidence="8">
    <location>
        <begin position="26"/>
        <end position="70"/>
    </location>
</feature>
<gene>
    <name evidence="9" type="ORF">DM860_006875</name>
</gene>
<dbReference type="GO" id="GO:0009725">
    <property type="term" value="P:response to hormone"/>
    <property type="evidence" value="ECO:0007669"/>
    <property type="project" value="UniProtKB-ARBA"/>
</dbReference>
<keyword evidence="4" id="KW-0539">Nucleus</keyword>
<name>A0A328E9H9_9ASTE</name>
<evidence type="ECO:0000259" key="8">
    <source>
        <dbReference type="PROSITE" id="PS51294"/>
    </source>
</evidence>
<dbReference type="GO" id="GO:2000037">
    <property type="term" value="P:regulation of stomatal complex patterning"/>
    <property type="evidence" value="ECO:0007669"/>
    <property type="project" value="UniProtKB-ARBA"/>
</dbReference>
<dbReference type="GO" id="GO:0050891">
    <property type="term" value="P:multicellular organismal-level water homeostasis"/>
    <property type="evidence" value="ECO:0007669"/>
    <property type="project" value="UniProtKB-ARBA"/>
</dbReference>